<evidence type="ECO:0000313" key="1">
    <source>
        <dbReference type="EMBL" id="BES79822.1"/>
    </source>
</evidence>
<accession>A0AA86J0E7</accession>
<dbReference type="EMBL" id="LC779065">
    <property type="protein sequence ID" value="BES79822.1"/>
    <property type="molecule type" value="Genomic_DNA"/>
</dbReference>
<name>A0AA86J0E7_9CAUD</name>
<reference evidence="1 2" key="1">
    <citation type="submission" date="2023-09" db="EMBL/GenBank/DDBJ databases">
        <title>Analysis of phage genome (vB_Yru_GN1) of the bacterium (Yersinia ruckeri).</title>
        <authorList>
            <person name="Ganjoor M.S."/>
            <person name="Bouzari M."/>
            <person name="Soleimani-Delfan A."/>
        </authorList>
    </citation>
    <scope>NUCLEOTIDE SEQUENCE [LARGE SCALE GENOMIC DNA]</scope>
    <source>
        <strain evidence="2">vB_Yru_GN1</strain>
    </source>
</reference>
<organism evidence="1 2">
    <name type="scientific">Yersinia phage vB_Yru_GN1</name>
    <dbReference type="NCBI Taxonomy" id="3074381"/>
    <lineage>
        <taxon>Viruses</taxon>
        <taxon>Duplodnaviria</taxon>
        <taxon>Heunggongvirae</taxon>
        <taxon>Uroviricota</taxon>
        <taxon>Caudoviricetes</taxon>
        <taxon>Caudoviricetes incertae sedis</taxon>
        <taxon>Sepahanvirus</taxon>
        <taxon>Sepahanvirus vB-Yru-GN1</taxon>
    </lineage>
</organism>
<proteinExistence type="predicted"/>
<evidence type="ECO:0000313" key="2">
    <source>
        <dbReference type="Proteomes" id="UP001304813"/>
    </source>
</evidence>
<dbReference type="Proteomes" id="UP001304813">
    <property type="component" value="Segment"/>
</dbReference>
<keyword evidence="2" id="KW-1185">Reference proteome</keyword>
<sequence>MIKNSSVSFKQIKADIETWLSTLDNWQDIKDNLPASNLTLITELLAGFGTYIIYKNHALRDETYLTTAKLDRSVYSIARTFGYDIKRYTAPSLKLKYMAVPTKKLQTGDVLGTYGNYSIVYFGPDIVLEKLDTVDVFIGSVFEEELDVVYESDLLRYNISPKSLTSVDDTHIRIFGDDVELTISRDIEDYVIRGNVVDFSNDPFNTDLIVADRKNNYGVVLDEAVKVRIQHLETDGEMDSIDLTKVELNEDYVSLSINHLGTNGQTVDHIRRLVPLFYSTQRRMVTRRDHQYVAEAHNYIKSAYAEKEQGIFGELKLSFDTPDVSGSKYEIKILTRSYDYTTSSSDMTALAKNIYDLIKGDGAFKATLNADNTITLDARESGLVDYVTLSSNIHREDISVGKAGKCCTVNLYYIKYNVVDEPIPLTIFEQIEFADYLEYYKMVGVRIILIPAESINKSIKLKIRLSDNQYKDSVYADIRKIIKEYCLTLDTAFDYGELMTKISKIYYLDENNEMIRPVVAVLPNQEIFNLDAEVDKYINFNEIDLSEF</sequence>
<protein>
    <submittedName>
        <fullName evidence="1">Structural protein</fullName>
    </submittedName>
</protein>